<protein>
    <recommendedName>
        <fullName evidence="2">Carboxylesterase type B domain-containing protein</fullName>
    </recommendedName>
</protein>
<evidence type="ECO:0000313" key="4">
    <source>
        <dbReference type="Proteomes" id="UP000654913"/>
    </source>
</evidence>
<dbReference type="SUPFAM" id="SSF53474">
    <property type="entry name" value="alpha/beta-Hydrolases"/>
    <property type="match status" value="1"/>
</dbReference>
<dbReference type="KEGG" id="apuu:APUU_30777A"/>
<dbReference type="RefSeq" id="XP_041554746.1">
    <property type="nucleotide sequence ID" value="XM_041701908.1"/>
</dbReference>
<sequence>MNLLSLLGVAGLVRATFAGSISYSGPSVNTKNGTYGGRHLPTYDQDVFLGIRYAQKVVRFSRAEPLNESWDGVLPATEYKEHCWGYGIDWTGPNADWSGYPMSEDFWIHGGGFAKGGGSDKRYNYSYAVRDAVNMDKPFIGVTINYRLSVWGWLMGKEAMEAGAVNLGYHDMRQSLRWVNENIAAFGGDPAKVTIVGQSCGAEALAAQILAYNGRDDGLFRAAIGESGFGGRIPRFHPGGFNSTIADQEQFDRLVLNTSCARTVGTSAAVPCLRNAPFDEINHAVNVSGITPWAPVMDGDFIQDYPTNQFRDGRFVHVPILIGANTDEGAYFRGLRGNANVSIINSDDDFKNMVRPVFADNVENATGKSVNELVDELALLYPNIQSVGIPSLQAWPVVIDDTTPDLEYLGLQDRRGNAFGGDVTNIAWRRKSNILWSQHGIPSWSYRFDAVPDGIPANVSAAHFLEAS</sequence>
<reference evidence="3" key="2">
    <citation type="submission" date="2021-02" db="EMBL/GenBank/DDBJ databases">
        <title>Aspergillus puulaauensis MK2 genome sequence.</title>
        <authorList>
            <person name="Futagami T."/>
            <person name="Mori K."/>
            <person name="Kadooka C."/>
            <person name="Tanaka T."/>
        </authorList>
    </citation>
    <scope>NUCLEOTIDE SEQUENCE</scope>
    <source>
        <strain evidence="3">MK2</strain>
    </source>
</reference>
<feature type="chain" id="PRO_5030621688" description="Carboxylesterase type B domain-containing protein" evidence="1">
    <location>
        <begin position="19"/>
        <end position="468"/>
    </location>
</feature>
<dbReference type="InterPro" id="IPR050309">
    <property type="entry name" value="Type-B_Carboxylest/Lipase"/>
</dbReference>
<evidence type="ECO:0000259" key="2">
    <source>
        <dbReference type="Pfam" id="PF00135"/>
    </source>
</evidence>
<evidence type="ECO:0000313" key="3">
    <source>
        <dbReference type="EMBL" id="BCS22552.1"/>
    </source>
</evidence>
<proteinExistence type="predicted"/>
<feature type="signal peptide" evidence="1">
    <location>
        <begin position="1"/>
        <end position="18"/>
    </location>
</feature>
<dbReference type="AlphaFoldDB" id="A0A7R7XJA7"/>
<dbReference type="PANTHER" id="PTHR11559">
    <property type="entry name" value="CARBOXYLESTERASE"/>
    <property type="match status" value="1"/>
</dbReference>
<dbReference type="InterPro" id="IPR002018">
    <property type="entry name" value="CarbesteraseB"/>
</dbReference>
<dbReference type="GeneID" id="64972557"/>
<keyword evidence="1" id="KW-0732">Signal</keyword>
<dbReference type="InterPro" id="IPR029058">
    <property type="entry name" value="AB_hydrolase_fold"/>
</dbReference>
<dbReference type="Proteomes" id="UP000654913">
    <property type="component" value="Chromosome 3"/>
</dbReference>
<feature type="domain" description="Carboxylesterase type B" evidence="2">
    <location>
        <begin position="26"/>
        <end position="94"/>
    </location>
</feature>
<name>A0A7R7XJA7_9EURO</name>
<feature type="domain" description="Carboxylesterase type B" evidence="2">
    <location>
        <begin position="106"/>
        <end position="357"/>
    </location>
</feature>
<gene>
    <name evidence="3" type="ORF">APUU_30777A</name>
</gene>
<dbReference type="Pfam" id="PF00135">
    <property type="entry name" value="COesterase"/>
    <property type="match status" value="2"/>
</dbReference>
<organism evidence="3 4">
    <name type="scientific">Aspergillus puulaauensis</name>
    <dbReference type="NCBI Taxonomy" id="1220207"/>
    <lineage>
        <taxon>Eukaryota</taxon>
        <taxon>Fungi</taxon>
        <taxon>Dikarya</taxon>
        <taxon>Ascomycota</taxon>
        <taxon>Pezizomycotina</taxon>
        <taxon>Eurotiomycetes</taxon>
        <taxon>Eurotiomycetidae</taxon>
        <taxon>Eurotiales</taxon>
        <taxon>Aspergillaceae</taxon>
        <taxon>Aspergillus</taxon>
    </lineage>
</organism>
<keyword evidence="4" id="KW-1185">Reference proteome</keyword>
<reference evidence="3" key="1">
    <citation type="submission" date="2021-01" db="EMBL/GenBank/DDBJ databases">
        <authorList>
            <consortium name="Aspergillus puulaauensis MK2 genome sequencing consortium"/>
            <person name="Kazuki M."/>
            <person name="Futagami T."/>
        </authorList>
    </citation>
    <scope>NUCLEOTIDE SEQUENCE</scope>
    <source>
        <strain evidence="3">MK2</strain>
    </source>
</reference>
<dbReference type="Gene3D" id="3.40.50.1820">
    <property type="entry name" value="alpha/beta hydrolase"/>
    <property type="match status" value="1"/>
</dbReference>
<dbReference type="OrthoDB" id="408631at2759"/>
<dbReference type="EMBL" id="AP024445">
    <property type="protein sequence ID" value="BCS22552.1"/>
    <property type="molecule type" value="Genomic_DNA"/>
</dbReference>
<accession>A0A7R7XJA7</accession>
<evidence type="ECO:0000256" key="1">
    <source>
        <dbReference type="SAM" id="SignalP"/>
    </source>
</evidence>